<evidence type="ECO:0000313" key="8">
    <source>
        <dbReference type="EMBL" id="SAL95580.1"/>
    </source>
</evidence>
<dbReference type="SUPFAM" id="SSF47459">
    <property type="entry name" value="HLH, helix-loop-helix DNA-binding domain"/>
    <property type="match status" value="1"/>
</dbReference>
<evidence type="ECO:0000256" key="5">
    <source>
        <dbReference type="ARBA" id="ARBA00023242"/>
    </source>
</evidence>
<dbReference type="GO" id="GO:0046983">
    <property type="term" value="F:protein dimerization activity"/>
    <property type="evidence" value="ECO:0007669"/>
    <property type="project" value="InterPro"/>
</dbReference>
<dbReference type="STRING" id="4829.A0A168KW81"/>
<evidence type="ECO:0000259" key="7">
    <source>
        <dbReference type="PROSITE" id="PS50888"/>
    </source>
</evidence>
<evidence type="ECO:0000256" key="3">
    <source>
        <dbReference type="ARBA" id="ARBA00023159"/>
    </source>
</evidence>
<sequence>MPSEKFKISKASRSIRHAAQNFFGTFSASPNGSQSKSVSYPIVGGNITASIHEDPETHLDRRSAHNALERQRRETLNSKFQELAHALPALQTVRRPSKTMIVAKSLDYVTKSIQRENNYVNQIKDLRKQNERLRKQAKASKAIMTKQTLSKKKPSSSTATTASSASSQPQPMTPPLSTSSSMQRTVSTAQTTTSTNSIVSSRQQQMSPPLTPETPNKQHHHHHLDSLSIKSSSPSPLIDANWPSSMMMMALPTTNASMSSHGMVSSSTINTQSTGMMMMPQWSDDAASDMMLMQQQPPANNHFYTAPAYHQEPTMFYHANQQPIINDPAAATSYLNCPDTINPMLFSPYQWQDTPPVYHPPKAQQLYLA</sequence>
<gene>
    <name evidence="8" type="primary">ABSGL_00909.1 scaffold 958</name>
</gene>
<organism evidence="8">
    <name type="scientific">Absidia glauca</name>
    <name type="common">Pin mould</name>
    <dbReference type="NCBI Taxonomy" id="4829"/>
    <lineage>
        <taxon>Eukaryota</taxon>
        <taxon>Fungi</taxon>
        <taxon>Fungi incertae sedis</taxon>
        <taxon>Mucoromycota</taxon>
        <taxon>Mucoromycotina</taxon>
        <taxon>Mucoromycetes</taxon>
        <taxon>Mucorales</taxon>
        <taxon>Cunninghamellaceae</taxon>
        <taxon>Absidia</taxon>
    </lineage>
</organism>
<dbReference type="GO" id="GO:0003700">
    <property type="term" value="F:DNA-binding transcription factor activity"/>
    <property type="evidence" value="ECO:0007669"/>
    <property type="project" value="TreeGrafter"/>
</dbReference>
<proteinExistence type="predicted"/>
<feature type="compositionally biased region" description="Low complexity" evidence="6">
    <location>
        <begin position="155"/>
        <end position="197"/>
    </location>
</feature>
<reference evidence="8" key="1">
    <citation type="submission" date="2016-04" db="EMBL/GenBank/DDBJ databases">
        <authorList>
            <person name="Evans L.H."/>
            <person name="Alamgir A."/>
            <person name="Owens N."/>
            <person name="Weber N.D."/>
            <person name="Virtaneva K."/>
            <person name="Barbian K."/>
            <person name="Babar A."/>
            <person name="Rosenke K."/>
        </authorList>
    </citation>
    <scope>NUCLEOTIDE SEQUENCE [LARGE SCALE GENOMIC DNA]</scope>
    <source>
        <strain evidence="8">CBS 101.48</strain>
    </source>
</reference>
<keyword evidence="4" id="KW-0804">Transcription</keyword>
<evidence type="ECO:0000256" key="6">
    <source>
        <dbReference type="SAM" id="MobiDB-lite"/>
    </source>
</evidence>
<keyword evidence="3" id="KW-0010">Activator</keyword>
<feature type="domain" description="BHLH" evidence="7">
    <location>
        <begin position="60"/>
        <end position="112"/>
    </location>
</feature>
<dbReference type="PANTHER" id="PTHR10328:SF3">
    <property type="entry name" value="PROTEIN MAX"/>
    <property type="match status" value="1"/>
</dbReference>
<feature type="compositionally biased region" description="Polar residues" evidence="6">
    <location>
        <begin position="198"/>
        <end position="208"/>
    </location>
</feature>
<dbReference type="PANTHER" id="PTHR10328">
    <property type="entry name" value="PROTEIN MAX MYC-ASSOCIATED FACTOR X"/>
    <property type="match status" value="1"/>
</dbReference>
<evidence type="ECO:0000256" key="4">
    <source>
        <dbReference type="ARBA" id="ARBA00023163"/>
    </source>
</evidence>
<dbReference type="GO" id="GO:0045944">
    <property type="term" value="P:positive regulation of transcription by RNA polymerase II"/>
    <property type="evidence" value="ECO:0007669"/>
    <property type="project" value="TreeGrafter"/>
</dbReference>
<evidence type="ECO:0000256" key="1">
    <source>
        <dbReference type="ARBA" id="ARBA00023015"/>
    </source>
</evidence>
<name>A0A168KW81_ABSGL</name>
<keyword evidence="2" id="KW-0238">DNA-binding</keyword>
<dbReference type="Pfam" id="PF00010">
    <property type="entry name" value="HLH"/>
    <property type="match status" value="1"/>
</dbReference>
<dbReference type="PROSITE" id="PS50888">
    <property type="entry name" value="BHLH"/>
    <property type="match status" value="1"/>
</dbReference>
<dbReference type="InParanoid" id="A0A168KW81"/>
<dbReference type="SMART" id="SM00353">
    <property type="entry name" value="HLH"/>
    <property type="match status" value="1"/>
</dbReference>
<dbReference type="Proteomes" id="UP000078561">
    <property type="component" value="Unassembled WGS sequence"/>
</dbReference>
<keyword evidence="1" id="KW-0805">Transcription regulation</keyword>
<dbReference type="GO" id="GO:0003677">
    <property type="term" value="F:DNA binding"/>
    <property type="evidence" value="ECO:0007669"/>
    <property type="project" value="UniProtKB-KW"/>
</dbReference>
<evidence type="ECO:0000256" key="2">
    <source>
        <dbReference type="ARBA" id="ARBA00023125"/>
    </source>
</evidence>
<dbReference type="Gene3D" id="4.10.280.10">
    <property type="entry name" value="Helix-loop-helix DNA-binding domain"/>
    <property type="match status" value="1"/>
</dbReference>
<dbReference type="InterPro" id="IPR036638">
    <property type="entry name" value="HLH_DNA-bd_sf"/>
</dbReference>
<keyword evidence="9" id="KW-1185">Reference proteome</keyword>
<accession>A0A168KW81</accession>
<protein>
    <recommendedName>
        <fullName evidence="7">BHLH domain-containing protein</fullName>
    </recommendedName>
</protein>
<feature type="region of interest" description="Disordered" evidence="6">
    <location>
        <begin position="131"/>
        <end position="235"/>
    </location>
</feature>
<dbReference type="AlphaFoldDB" id="A0A168KW81"/>
<dbReference type="GO" id="GO:0090575">
    <property type="term" value="C:RNA polymerase II transcription regulator complex"/>
    <property type="evidence" value="ECO:0007669"/>
    <property type="project" value="TreeGrafter"/>
</dbReference>
<dbReference type="InterPro" id="IPR011598">
    <property type="entry name" value="bHLH_dom"/>
</dbReference>
<feature type="compositionally biased region" description="Low complexity" evidence="6">
    <location>
        <begin position="226"/>
        <end position="235"/>
    </location>
</feature>
<evidence type="ECO:0000313" key="9">
    <source>
        <dbReference type="Proteomes" id="UP000078561"/>
    </source>
</evidence>
<dbReference type="OrthoDB" id="8964853at2759"/>
<dbReference type="EMBL" id="LT550334">
    <property type="protein sequence ID" value="SAL95580.1"/>
    <property type="molecule type" value="Genomic_DNA"/>
</dbReference>
<keyword evidence="5" id="KW-0539">Nucleus</keyword>